<sequence length="214" mass="23297">MSAVHAARIAQRGAAEGRIDLHRAYLDAATAKGWNDAPGVRLVHAGTGKNATDLLLAIDAMDLCPSGAFDTVVIASSDGDFVHLATRLRERGMRVVGMSEAAKKPSRFSEACTEFQFLDSAPPTSAVTELDHNIRTVIAQNSRNGAGMRLANLNGEMRPRFDIKISELPERTWRRYLSARPHLFDLDPKSKGTEAFVRFLPDGFSTVSLTETAS</sequence>
<evidence type="ECO:0000313" key="3">
    <source>
        <dbReference type="Proteomes" id="UP001144205"/>
    </source>
</evidence>
<dbReference type="PANTHER" id="PTHR35811:SF1">
    <property type="entry name" value="HTH OST-TYPE DOMAIN-CONTAINING PROTEIN"/>
    <property type="match status" value="1"/>
</dbReference>
<accession>A0ABQ5LYT2</accession>
<name>A0ABQ5LYT2_9RHOB</name>
<protein>
    <recommendedName>
        <fullName evidence="1">NYN domain-containing protein</fullName>
    </recommendedName>
</protein>
<dbReference type="Pfam" id="PF01936">
    <property type="entry name" value="NYN"/>
    <property type="match status" value="1"/>
</dbReference>
<proteinExistence type="predicted"/>
<evidence type="ECO:0000313" key="2">
    <source>
        <dbReference type="EMBL" id="GKY89793.1"/>
    </source>
</evidence>
<reference evidence="2" key="1">
    <citation type="journal article" date="2023" name="Int. J. Syst. Evol. Microbiol.">
        <title>Sinisalibacter aestuarii sp. nov., isolated from estuarine sediment of the Arakawa River.</title>
        <authorList>
            <person name="Arafat S.T."/>
            <person name="Hirano S."/>
            <person name="Sato A."/>
            <person name="Takeuchi K."/>
            <person name="Yasuda T."/>
            <person name="Terahara T."/>
            <person name="Hamada M."/>
            <person name="Kobayashi T."/>
        </authorList>
    </citation>
    <scope>NUCLEOTIDE SEQUENCE</scope>
    <source>
        <strain evidence="2">B-399</strain>
    </source>
</reference>
<feature type="domain" description="NYN" evidence="1">
    <location>
        <begin position="4"/>
        <end position="118"/>
    </location>
</feature>
<dbReference type="Gene3D" id="3.40.50.1010">
    <property type="entry name" value="5'-nuclease"/>
    <property type="match status" value="1"/>
</dbReference>
<dbReference type="PANTHER" id="PTHR35811">
    <property type="entry name" value="SLR1870 PROTEIN"/>
    <property type="match status" value="1"/>
</dbReference>
<comment type="caution">
    <text evidence="2">The sequence shown here is derived from an EMBL/GenBank/DDBJ whole genome shotgun (WGS) entry which is preliminary data.</text>
</comment>
<dbReference type="InterPro" id="IPR021139">
    <property type="entry name" value="NYN"/>
</dbReference>
<gene>
    <name evidence="2" type="ORF">STA1M1_36620</name>
</gene>
<dbReference type="Proteomes" id="UP001144205">
    <property type="component" value="Unassembled WGS sequence"/>
</dbReference>
<evidence type="ECO:0000259" key="1">
    <source>
        <dbReference type="Pfam" id="PF01936"/>
    </source>
</evidence>
<dbReference type="CDD" id="cd11297">
    <property type="entry name" value="PIN_LabA-like_N_1"/>
    <property type="match status" value="1"/>
</dbReference>
<keyword evidence="3" id="KW-1185">Reference proteome</keyword>
<dbReference type="EMBL" id="BROH01000015">
    <property type="protein sequence ID" value="GKY89793.1"/>
    <property type="molecule type" value="Genomic_DNA"/>
</dbReference>
<organism evidence="2 3">
    <name type="scientific">Sinisalibacter aestuarii</name>
    <dbReference type="NCBI Taxonomy" id="2949426"/>
    <lineage>
        <taxon>Bacteria</taxon>
        <taxon>Pseudomonadati</taxon>
        <taxon>Pseudomonadota</taxon>
        <taxon>Alphaproteobacteria</taxon>
        <taxon>Rhodobacterales</taxon>
        <taxon>Roseobacteraceae</taxon>
        <taxon>Sinisalibacter</taxon>
    </lineage>
</organism>